<feature type="transmembrane region" description="Helical" evidence="1">
    <location>
        <begin position="109"/>
        <end position="131"/>
    </location>
</feature>
<dbReference type="RefSeq" id="WP_103523866.1">
    <property type="nucleotide sequence ID" value="NZ_JAIZDC010000001.1"/>
</dbReference>
<reference evidence="2 3" key="1">
    <citation type="submission" date="2018-10" db="EMBL/GenBank/DDBJ databases">
        <title>Draft genome sequence of Aquitalea MWU14-2217 isolated from a wild cranberry bog in Provincetown, Massachusetts.</title>
        <authorList>
            <person name="Ebadzadsahrai G."/>
            <person name="Soby S."/>
        </authorList>
    </citation>
    <scope>NUCLEOTIDE SEQUENCE [LARGE SCALE GENOMIC DNA]</scope>
    <source>
        <strain evidence="2 3">MWU14-2217</strain>
    </source>
</reference>
<name>A0A454JKJ6_9NEIS</name>
<keyword evidence="3" id="KW-1185">Reference proteome</keyword>
<keyword evidence="1" id="KW-0812">Transmembrane</keyword>
<evidence type="ECO:0000256" key="1">
    <source>
        <dbReference type="SAM" id="Phobius"/>
    </source>
</evidence>
<feature type="transmembrane region" description="Helical" evidence="1">
    <location>
        <begin position="70"/>
        <end position="88"/>
    </location>
</feature>
<feature type="transmembrane region" description="Helical" evidence="1">
    <location>
        <begin position="137"/>
        <end position="158"/>
    </location>
</feature>
<comment type="caution">
    <text evidence="2">The sequence shown here is derived from an EMBL/GenBank/DDBJ whole genome shotgun (WGS) entry which is preliminary data.</text>
</comment>
<feature type="transmembrane region" description="Helical" evidence="1">
    <location>
        <begin position="233"/>
        <end position="253"/>
    </location>
</feature>
<keyword evidence="1" id="KW-1133">Transmembrane helix</keyword>
<protein>
    <submittedName>
        <fullName evidence="2">Uncharacterized protein</fullName>
    </submittedName>
</protein>
<gene>
    <name evidence="2" type="ORF">EAY64_05930</name>
</gene>
<sequence>MEDSKITEIEEFNSLPLKDRIDIKAKKIQIIFQSLLIIGITLTTIGTWLLMKFGMATGIPINITGESSGVLGTIALLGAGLLGAGILVPHQMLSDKEVRSFISQEKNKLFIIWYHILPSTIILGATIHALASNAENFFITQLSVFAATTALALIHFYLSGDEKNKNASTALFLATVLNFASFYFVITNALAIRSIYDLKINNDTDWIIFICCIQAAMSLMAVIVFYDARRNTNGVMSISLFTFICVVCLALILQGERLGAVSLIANGNGGGIAKKFQIDPILFKDKNYLKNISAIEENNTVVLCYWYANSDAWYVSIPESKSVKVCSLDENLKHQNGIIRIPKKYMDMQ</sequence>
<evidence type="ECO:0000313" key="3">
    <source>
        <dbReference type="Proteomes" id="UP000274139"/>
    </source>
</evidence>
<evidence type="ECO:0000313" key="2">
    <source>
        <dbReference type="EMBL" id="RMC99849.1"/>
    </source>
</evidence>
<proteinExistence type="predicted"/>
<keyword evidence="1" id="KW-0472">Membrane</keyword>
<feature type="transmembrane region" description="Helical" evidence="1">
    <location>
        <begin position="170"/>
        <end position="186"/>
    </location>
</feature>
<dbReference type="Proteomes" id="UP000274139">
    <property type="component" value="Unassembled WGS sequence"/>
</dbReference>
<feature type="transmembrane region" description="Helical" evidence="1">
    <location>
        <begin position="30"/>
        <end position="50"/>
    </location>
</feature>
<dbReference type="AlphaFoldDB" id="A0A454JKJ6"/>
<organism evidence="2 3">
    <name type="scientific">Aquitalea palustris</name>
    <dbReference type="NCBI Taxonomy" id="2480983"/>
    <lineage>
        <taxon>Bacteria</taxon>
        <taxon>Pseudomonadati</taxon>
        <taxon>Pseudomonadota</taxon>
        <taxon>Betaproteobacteria</taxon>
        <taxon>Neisseriales</taxon>
        <taxon>Chromobacteriaceae</taxon>
        <taxon>Aquitalea</taxon>
    </lineage>
</organism>
<accession>A0A454JKJ6</accession>
<feature type="transmembrane region" description="Helical" evidence="1">
    <location>
        <begin position="206"/>
        <end position="226"/>
    </location>
</feature>
<dbReference type="EMBL" id="RFAR01000021">
    <property type="protein sequence ID" value="RMC99849.1"/>
    <property type="molecule type" value="Genomic_DNA"/>
</dbReference>